<dbReference type="Gene3D" id="1.25.40.10">
    <property type="entry name" value="Tetratricopeptide repeat domain"/>
    <property type="match status" value="1"/>
</dbReference>
<keyword evidence="2" id="KW-0238">DNA-binding</keyword>
<proteinExistence type="predicted"/>
<evidence type="ECO:0000256" key="4">
    <source>
        <dbReference type="SAM" id="Coils"/>
    </source>
</evidence>
<keyword evidence="5" id="KW-1133">Transmembrane helix</keyword>
<dbReference type="RefSeq" id="WP_105196627.1">
    <property type="nucleotide sequence ID" value="NZ_OLKH01000115.1"/>
</dbReference>
<dbReference type="InterPro" id="IPR018060">
    <property type="entry name" value="HTH_AraC"/>
</dbReference>
<evidence type="ECO:0000256" key="1">
    <source>
        <dbReference type="ARBA" id="ARBA00023015"/>
    </source>
</evidence>
<dbReference type="Gene3D" id="1.10.10.60">
    <property type="entry name" value="Homeodomain-like"/>
    <property type="match status" value="2"/>
</dbReference>
<protein>
    <submittedName>
        <fullName evidence="7">HTH-type transcriptional regulator YesS</fullName>
    </submittedName>
</protein>
<evidence type="ECO:0000259" key="6">
    <source>
        <dbReference type="PROSITE" id="PS01124"/>
    </source>
</evidence>
<evidence type="ECO:0000256" key="5">
    <source>
        <dbReference type="SAM" id="Phobius"/>
    </source>
</evidence>
<organism evidence="7 8">
    <name type="scientific">Flavobacterium columnare</name>
    <dbReference type="NCBI Taxonomy" id="996"/>
    <lineage>
        <taxon>Bacteria</taxon>
        <taxon>Pseudomonadati</taxon>
        <taxon>Bacteroidota</taxon>
        <taxon>Flavobacteriia</taxon>
        <taxon>Flavobacteriales</taxon>
        <taxon>Flavobacteriaceae</taxon>
        <taxon>Flavobacterium</taxon>
    </lineage>
</organism>
<dbReference type="PROSITE" id="PS01124">
    <property type="entry name" value="HTH_ARAC_FAMILY_2"/>
    <property type="match status" value="1"/>
</dbReference>
<dbReference type="AlphaFoldDB" id="A0A2N9PCH5"/>
<sequence>MFKKNIIILSFFLFVHTLQSKSINTDPSHNEKTDITIDLNILFDKYYILSSDRKQQLMIANRYLTLAKKSKAPKYLITGYTLIANSLDFKKGKIFIDSLNTIECTNDENCTLLKLSNRGAFFYQNRYYREALDEYIKANDYFRKLKSETTDLHIGIKDAIARIKNIQGRTNEALKIYLENEKYLKKTIGTSNENLYTDCLFSITECYNKLQLTIKNKKIIAKGLALTKSNNDRNSYNYFVFAQAKNNYNFKQYREALTQFYTILPVFLKNDDYINYAECCFYIGKINEFSNNKKLAINYYIKVDSILNQKKYAYSGLKNIYPILIKYFEKNRNFNTSYYFSKQLIKADSILQRNYEYIVDKTHTKFDIPEMEEKKEKEFSKIKISLTTIIICILFITSVLAYIFNEHRKKKKTQLIEQYRKFQKLLSEKETLENKLDSLEHLKVATAEKNKRSETILELKDKSLLDELLIKNLLEGLTLFEENHFYTNPECSLDSLANDLKTNTTYLSHVINKYKKTNFSNYIHDLRINYFIQLLKKDKKFQNYSIQALAQEIGYKNHSTFTRIFNTKAGMTPSMYIKAYKEDKLLDNL</sequence>
<dbReference type="SUPFAM" id="SSF46689">
    <property type="entry name" value="Homeodomain-like"/>
    <property type="match status" value="1"/>
</dbReference>
<keyword evidence="5" id="KW-0472">Membrane</keyword>
<dbReference type="Pfam" id="PF12833">
    <property type="entry name" value="HTH_18"/>
    <property type="match status" value="1"/>
</dbReference>
<reference evidence="7 8" key="1">
    <citation type="submission" date="2018-02" db="EMBL/GenBank/DDBJ databases">
        <authorList>
            <person name="Cohen D.B."/>
            <person name="Kent A.D."/>
        </authorList>
    </citation>
    <scope>NUCLEOTIDE SEQUENCE [LARGE SCALE GENOMIC DNA]</scope>
    <source>
        <strain evidence="7">CIP109753</strain>
    </source>
</reference>
<keyword evidence="5" id="KW-0812">Transmembrane</keyword>
<keyword evidence="4" id="KW-0175">Coiled coil</keyword>
<evidence type="ECO:0000256" key="3">
    <source>
        <dbReference type="ARBA" id="ARBA00023163"/>
    </source>
</evidence>
<feature type="coiled-coil region" evidence="4">
    <location>
        <begin position="415"/>
        <end position="449"/>
    </location>
</feature>
<dbReference type="SUPFAM" id="SSF48452">
    <property type="entry name" value="TPR-like"/>
    <property type="match status" value="1"/>
</dbReference>
<dbReference type="GO" id="GO:0003700">
    <property type="term" value="F:DNA-binding transcription factor activity"/>
    <property type="evidence" value="ECO:0007669"/>
    <property type="project" value="InterPro"/>
</dbReference>
<dbReference type="Proteomes" id="UP000238180">
    <property type="component" value="Unassembled WGS sequence"/>
</dbReference>
<gene>
    <name evidence="7" type="primary">yesS</name>
    <name evidence="7" type="ORF">FLACOL_02081</name>
</gene>
<dbReference type="InterPro" id="IPR011990">
    <property type="entry name" value="TPR-like_helical_dom_sf"/>
</dbReference>
<keyword evidence="1" id="KW-0805">Transcription regulation</keyword>
<name>A0A2N9PCH5_9FLAO</name>
<dbReference type="PANTHER" id="PTHR43280:SF34">
    <property type="entry name" value="ARAC-FAMILY TRANSCRIPTIONAL REGULATOR"/>
    <property type="match status" value="1"/>
</dbReference>
<evidence type="ECO:0000313" key="7">
    <source>
        <dbReference type="EMBL" id="SPE78066.1"/>
    </source>
</evidence>
<feature type="domain" description="HTH araC/xylS-type" evidence="6">
    <location>
        <begin position="475"/>
        <end position="579"/>
    </location>
</feature>
<dbReference type="EMBL" id="OLKH01000115">
    <property type="protein sequence ID" value="SPE78066.1"/>
    <property type="molecule type" value="Genomic_DNA"/>
</dbReference>
<feature type="transmembrane region" description="Helical" evidence="5">
    <location>
        <begin position="384"/>
        <end position="404"/>
    </location>
</feature>
<evidence type="ECO:0000313" key="8">
    <source>
        <dbReference type="Proteomes" id="UP000238180"/>
    </source>
</evidence>
<evidence type="ECO:0000256" key="2">
    <source>
        <dbReference type="ARBA" id="ARBA00023125"/>
    </source>
</evidence>
<dbReference type="GO" id="GO:0043565">
    <property type="term" value="F:sequence-specific DNA binding"/>
    <property type="evidence" value="ECO:0007669"/>
    <property type="project" value="InterPro"/>
</dbReference>
<dbReference type="InterPro" id="IPR009057">
    <property type="entry name" value="Homeodomain-like_sf"/>
</dbReference>
<keyword evidence="3" id="KW-0804">Transcription</keyword>
<dbReference type="PANTHER" id="PTHR43280">
    <property type="entry name" value="ARAC-FAMILY TRANSCRIPTIONAL REGULATOR"/>
    <property type="match status" value="1"/>
</dbReference>
<dbReference type="SMART" id="SM00342">
    <property type="entry name" value="HTH_ARAC"/>
    <property type="match status" value="1"/>
</dbReference>
<accession>A0A2N9PCH5</accession>